<evidence type="ECO:0000256" key="1">
    <source>
        <dbReference type="SAM" id="MobiDB-lite"/>
    </source>
</evidence>
<reference evidence="3" key="1">
    <citation type="submission" date="2014-09" db="EMBL/GenBank/DDBJ databases">
        <authorList>
            <person name="Sharma Rahul"/>
            <person name="Thines Marco"/>
        </authorList>
    </citation>
    <scope>NUCLEOTIDE SEQUENCE [LARGE SCALE GENOMIC DNA]</scope>
</reference>
<dbReference type="AlphaFoldDB" id="A0A0P1AEU7"/>
<accession>A0A0P1AEU7</accession>
<evidence type="ECO:0000313" key="3">
    <source>
        <dbReference type="Proteomes" id="UP000054928"/>
    </source>
</evidence>
<organism evidence="2 3">
    <name type="scientific">Plasmopara halstedii</name>
    <name type="common">Downy mildew of sunflower</name>
    <dbReference type="NCBI Taxonomy" id="4781"/>
    <lineage>
        <taxon>Eukaryota</taxon>
        <taxon>Sar</taxon>
        <taxon>Stramenopiles</taxon>
        <taxon>Oomycota</taxon>
        <taxon>Peronosporomycetes</taxon>
        <taxon>Peronosporales</taxon>
        <taxon>Peronosporaceae</taxon>
        <taxon>Plasmopara</taxon>
    </lineage>
</organism>
<feature type="compositionally biased region" description="Basic and acidic residues" evidence="1">
    <location>
        <begin position="1"/>
        <end position="14"/>
    </location>
</feature>
<keyword evidence="3" id="KW-1185">Reference proteome</keyword>
<dbReference type="EMBL" id="CCYD01000349">
    <property type="protein sequence ID" value="CEG39001.1"/>
    <property type="molecule type" value="Genomic_DNA"/>
</dbReference>
<dbReference type="GeneID" id="36404121"/>
<dbReference type="Proteomes" id="UP000054928">
    <property type="component" value="Unassembled WGS sequence"/>
</dbReference>
<sequence>MGCCLSHEEDRFDGSTEALLPKGRNGVKRVEKALNGDASHKDVANGTHKSPSAVVAATDNVPAKPQPCKKPEKCELDDTPPSPLATPVINASSPTKSAPSQQPVSVSCSSSSPTSDLATVLPPKPADEDPISPKPVDEEPSPPPVPTQSLMPSKKASSKTSQLTPTETEDNIVVPAFTPMCVEAMDTHNDDDNNDDQENERDENRGENDDATGQSKESKPKKITPTKKSKKKRKKGKR</sequence>
<dbReference type="STRING" id="4781.A0A0P1AEU7"/>
<feature type="compositionally biased region" description="Basic and acidic residues" evidence="1">
    <location>
        <begin position="28"/>
        <end position="43"/>
    </location>
</feature>
<dbReference type="OMA" id="ITRCNAS"/>
<protein>
    <submittedName>
        <fullName evidence="2">Uncharacterized protein</fullName>
    </submittedName>
</protein>
<proteinExistence type="predicted"/>
<evidence type="ECO:0000313" key="2">
    <source>
        <dbReference type="EMBL" id="CEG39001.1"/>
    </source>
</evidence>
<feature type="region of interest" description="Disordered" evidence="1">
    <location>
        <begin position="1"/>
        <end position="238"/>
    </location>
</feature>
<feature type="compositionally biased region" description="Acidic residues" evidence="1">
    <location>
        <begin position="192"/>
        <end position="201"/>
    </location>
</feature>
<dbReference type="OrthoDB" id="129442at2759"/>
<feature type="compositionally biased region" description="Basic residues" evidence="1">
    <location>
        <begin position="219"/>
        <end position="238"/>
    </location>
</feature>
<name>A0A0P1AEU7_PLAHL</name>
<feature type="compositionally biased region" description="Low complexity" evidence="1">
    <location>
        <begin position="97"/>
        <end position="115"/>
    </location>
</feature>
<dbReference type="RefSeq" id="XP_024575370.1">
    <property type="nucleotide sequence ID" value="XM_024724500.1"/>
</dbReference>